<sequence length="27" mass="3363">MANEHNTPFFLLQYFHLEYVANKMQYL</sequence>
<protein>
    <submittedName>
        <fullName evidence="1">Uncharacterized protein</fullName>
    </submittedName>
</protein>
<dbReference type="EMBL" id="GGEC01088644">
    <property type="protein sequence ID" value="MBX69128.1"/>
    <property type="molecule type" value="Transcribed_RNA"/>
</dbReference>
<proteinExistence type="predicted"/>
<dbReference type="AlphaFoldDB" id="A0A2P2QQA5"/>
<name>A0A2P2QQA5_RHIMU</name>
<organism evidence="1">
    <name type="scientific">Rhizophora mucronata</name>
    <name type="common">Asiatic mangrove</name>
    <dbReference type="NCBI Taxonomy" id="61149"/>
    <lineage>
        <taxon>Eukaryota</taxon>
        <taxon>Viridiplantae</taxon>
        <taxon>Streptophyta</taxon>
        <taxon>Embryophyta</taxon>
        <taxon>Tracheophyta</taxon>
        <taxon>Spermatophyta</taxon>
        <taxon>Magnoliopsida</taxon>
        <taxon>eudicotyledons</taxon>
        <taxon>Gunneridae</taxon>
        <taxon>Pentapetalae</taxon>
        <taxon>rosids</taxon>
        <taxon>fabids</taxon>
        <taxon>Malpighiales</taxon>
        <taxon>Rhizophoraceae</taxon>
        <taxon>Rhizophora</taxon>
    </lineage>
</organism>
<reference evidence="1" key="1">
    <citation type="submission" date="2018-02" db="EMBL/GenBank/DDBJ databases">
        <title>Rhizophora mucronata_Transcriptome.</title>
        <authorList>
            <person name="Meera S.P."/>
            <person name="Sreeshan A."/>
            <person name="Augustine A."/>
        </authorList>
    </citation>
    <scope>NUCLEOTIDE SEQUENCE</scope>
    <source>
        <tissue evidence="1">Leaf</tissue>
    </source>
</reference>
<accession>A0A2P2QQA5</accession>
<evidence type="ECO:0000313" key="1">
    <source>
        <dbReference type="EMBL" id="MBX69128.1"/>
    </source>
</evidence>